<dbReference type="PANTHER" id="PTHR13989:SF33">
    <property type="entry name" value="CST COMPLEX SUBUNIT STN1"/>
    <property type="match status" value="1"/>
</dbReference>
<feature type="region of interest" description="Disordered" evidence="9">
    <location>
        <begin position="296"/>
        <end position="337"/>
    </location>
</feature>
<evidence type="ECO:0000256" key="4">
    <source>
        <dbReference type="ARBA" id="ARBA00022454"/>
    </source>
</evidence>
<dbReference type="InterPro" id="IPR040260">
    <property type="entry name" value="RFA2-like"/>
</dbReference>
<dbReference type="GeneID" id="18258258"/>
<dbReference type="eggNOG" id="ENOG502RY83">
    <property type="taxonomic scope" value="Eukaryota"/>
</dbReference>
<keyword evidence="12" id="KW-1185">Reference proteome</keyword>
<dbReference type="SUPFAM" id="SSF50249">
    <property type="entry name" value="Nucleic acid-binding proteins"/>
    <property type="match status" value="1"/>
</dbReference>
<dbReference type="AlphaFoldDB" id="G0SAG5"/>
<keyword evidence="6" id="KW-0238">DNA-binding</keyword>
<feature type="region of interest" description="Disordered" evidence="9">
    <location>
        <begin position="181"/>
        <end position="224"/>
    </location>
</feature>
<dbReference type="GO" id="GO:0005634">
    <property type="term" value="C:nucleus"/>
    <property type="evidence" value="ECO:0007669"/>
    <property type="project" value="UniProtKB-SubCell"/>
</dbReference>
<dbReference type="EMBL" id="GL988043">
    <property type="protein sequence ID" value="EGS19737.1"/>
    <property type="molecule type" value="Genomic_DNA"/>
</dbReference>
<dbReference type="Gene3D" id="2.40.50.140">
    <property type="entry name" value="Nucleic acid-binding proteins"/>
    <property type="match status" value="1"/>
</dbReference>
<accession>G0SAG5</accession>
<evidence type="ECO:0000256" key="5">
    <source>
        <dbReference type="ARBA" id="ARBA00022895"/>
    </source>
</evidence>
<evidence type="ECO:0000256" key="1">
    <source>
        <dbReference type="ARBA" id="ARBA00004123"/>
    </source>
</evidence>
<gene>
    <name evidence="11" type="ORF">CTHT_0042200</name>
</gene>
<reference evidence="11 12" key="1">
    <citation type="journal article" date="2011" name="Cell">
        <title>Insight into structure and assembly of the nuclear pore complex by utilizing the genome of a eukaryotic thermophile.</title>
        <authorList>
            <person name="Amlacher S."/>
            <person name="Sarges P."/>
            <person name="Flemming D."/>
            <person name="van Noort V."/>
            <person name="Kunze R."/>
            <person name="Devos D.P."/>
            <person name="Arumugam M."/>
            <person name="Bork P."/>
            <person name="Hurt E."/>
        </authorList>
    </citation>
    <scope>NUCLEOTIDE SEQUENCE [LARGE SCALE GENOMIC DNA]</scope>
    <source>
        <strain evidence="12">DSM 1495 / CBS 144.50 / IMI 039719</strain>
    </source>
</reference>
<evidence type="ECO:0000256" key="7">
    <source>
        <dbReference type="ARBA" id="ARBA00023242"/>
    </source>
</evidence>
<evidence type="ECO:0000259" key="10">
    <source>
        <dbReference type="Pfam" id="PF10451"/>
    </source>
</evidence>
<evidence type="ECO:0000256" key="3">
    <source>
        <dbReference type="ARBA" id="ARBA00017411"/>
    </source>
</evidence>
<dbReference type="GO" id="GO:0000781">
    <property type="term" value="C:chromosome, telomeric region"/>
    <property type="evidence" value="ECO:0007669"/>
    <property type="project" value="UniProtKB-SubCell"/>
</dbReference>
<proteinExistence type="predicted"/>
<organism evidence="12">
    <name type="scientific">Chaetomium thermophilum (strain DSM 1495 / CBS 144.50 / IMI 039719)</name>
    <name type="common">Thermochaetoides thermophila</name>
    <dbReference type="NCBI Taxonomy" id="759272"/>
    <lineage>
        <taxon>Eukaryota</taxon>
        <taxon>Fungi</taxon>
        <taxon>Dikarya</taxon>
        <taxon>Ascomycota</taxon>
        <taxon>Pezizomycotina</taxon>
        <taxon>Sordariomycetes</taxon>
        <taxon>Sordariomycetidae</taxon>
        <taxon>Sordariales</taxon>
        <taxon>Chaetomiaceae</taxon>
        <taxon>Thermochaetoides</taxon>
    </lineage>
</organism>
<dbReference type="KEGG" id="cthr:CTHT_0042200"/>
<evidence type="ECO:0000256" key="8">
    <source>
        <dbReference type="ARBA" id="ARBA00030039"/>
    </source>
</evidence>
<keyword evidence="4" id="KW-0158">Chromosome</keyword>
<sequence length="337" mass="38207">MNDATALEFEFYPQYCFHLSPTLKQFCHLRIADIWALTFDPGYNGQDLWFYLNYPIKWVRVSGLVVGIDEYATKHIYTLDDGSGVMIKVVYALPRPTNGQTATEASSMASNLDGPVDIGHVLDVKGIVRTFRDERNIHADKIKHLRCTEEEVAFWEKTSRLKAEVLSQPWVLDPRVVRKLRKKQEDKVSPRRHRDSHRRERRKADQEEDVVKDRDGTRLPLIPGNENKVLVTGLERRGPMLKEVAKGPPEKPAVLTGLEKSARRAPSPEKRAVVTGLERSTNVSVTEEMPVLVTGLERAGRAPAPKKPVPMTGLEKKKKPKPHVRLVPVGEDDVLDF</sequence>
<dbReference type="OrthoDB" id="77828at2759"/>
<feature type="domain" description="CST complex subunit Stn1 N-terminal" evidence="10">
    <location>
        <begin position="46"/>
        <end position="192"/>
    </location>
</feature>
<evidence type="ECO:0000256" key="9">
    <source>
        <dbReference type="SAM" id="MobiDB-lite"/>
    </source>
</evidence>
<keyword evidence="7" id="KW-0539">Nucleus</keyword>
<name>G0SAG5_CHATD</name>
<dbReference type="Pfam" id="PF10451">
    <property type="entry name" value="Stn1"/>
    <property type="match status" value="1"/>
</dbReference>
<dbReference type="PANTHER" id="PTHR13989">
    <property type="entry name" value="REPLICATION PROTEIN A-RELATED"/>
    <property type="match status" value="1"/>
</dbReference>
<evidence type="ECO:0000313" key="12">
    <source>
        <dbReference type="Proteomes" id="UP000008066"/>
    </source>
</evidence>
<protein>
    <recommendedName>
        <fullName evidence="3">CST complex subunit STN1</fullName>
    </recommendedName>
    <alternativeName>
        <fullName evidence="8">Suppressor of cdc thirteen homolog</fullName>
    </alternativeName>
</protein>
<dbReference type="Proteomes" id="UP000008066">
    <property type="component" value="Unassembled WGS sequence"/>
</dbReference>
<evidence type="ECO:0000313" key="11">
    <source>
        <dbReference type="EMBL" id="EGS19737.1"/>
    </source>
</evidence>
<evidence type="ECO:0000256" key="2">
    <source>
        <dbReference type="ARBA" id="ARBA00004574"/>
    </source>
</evidence>
<dbReference type="InterPro" id="IPR012340">
    <property type="entry name" value="NA-bd_OB-fold"/>
</dbReference>
<keyword evidence="5" id="KW-0779">Telomere</keyword>
<dbReference type="GO" id="GO:0003677">
    <property type="term" value="F:DNA binding"/>
    <property type="evidence" value="ECO:0007669"/>
    <property type="project" value="UniProtKB-KW"/>
</dbReference>
<dbReference type="InterPro" id="IPR018856">
    <property type="entry name" value="Stn1_N"/>
</dbReference>
<dbReference type="RefSeq" id="XP_006694622.1">
    <property type="nucleotide sequence ID" value="XM_006694559.1"/>
</dbReference>
<dbReference type="OMA" id="TIHRWCH"/>
<dbReference type="HOGENOM" id="CLU_054798_0_0_1"/>
<comment type="subcellular location">
    <subcellularLocation>
        <location evidence="2">Chromosome</location>
        <location evidence="2">Telomere</location>
    </subcellularLocation>
    <subcellularLocation>
        <location evidence="1">Nucleus</location>
    </subcellularLocation>
</comment>
<feature type="compositionally biased region" description="Basic residues" evidence="9">
    <location>
        <begin position="190"/>
        <end position="201"/>
    </location>
</feature>
<feature type="compositionally biased region" description="Basic and acidic residues" evidence="9">
    <location>
        <begin position="202"/>
        <end position="217"/>
    </location>
</feature>
<evidence type="ECO:0000256" key="6">
    <source>
        <dbReference type="ARBA" id="ARBA00023125"/>
    </source>
</evidence>